<evidence type="ECO:0000313" key="3">
    <source>
        <dbReference type="Proteomes" id="UP000267464"/>
    </source>
</evidence>
<dbReference type="Pfam" id="PF14534">
    <property type="entry name" value="DUF4440"/>
    <property type="match status" value="1"/>
</dbReference>
<protein>
    <submittedName>
        <fullName evidence="2">Nuclear transport factor 2 family protein</fullName>
    </submittedName>
</protein>
<dbReference type="Gene3D" id="3.10.450.50">
    <property type="match status" value="1"/>
</dbReference>
<dbReference type="RefSeq" id="WP_124542376.1">
    <property type="nucleotide sequence ID" value="NZ_QUSW01000006.1"/>
</dbReference>
<dbReference type="Proteomes" id="UP000267464">
    <property type="component" value="Unassembled WGS sequence"/>
</dbReference>
<feature type="domain" description="DUF4440" evidence="1">
    <location>
        <begin position="8"/>
        <end position="117"/>
    </location>
</feature>
<dbReference type="EMBL" id="QUSW01000006">
    <property type="protein sequence ID" value="RQP22803.1"/>
    <property type="molecule type" value="Genomic_DNA"/>
</dbReference>
<dbReference type="SUPFAM" id="SSF54427">
    <property type="entry name" value="NTF2-like"/>
    <property type="match status" value="1"/>
</dbReference>
<organism evidence="2 3">
    <name type="scientific">Piscinibacter terrae</name>
    <dbReference type="NCBI Taxonomy" id="2496871"/>
    <lineage>
        <taxon>Bacteria</taxon>
        <taxon>Pseudomonadati</taxon>
        <taxon>Pseudomonadota</taxon>
        <taxon>Betaproteobacteria</taxon>
        <taxon>Burkholderiales</taxon>
        <taxon>Sphaerotilaceae</taxon>
        <taxon>Piscinibacter</taxon>
    </lineage>
</organism>
<reference evidence="2 3" key="2">
    <citation type="submission" date="2018-12" db="EMBL/GenBank/DDBJ databases">
        <title>Rhizobacter gummiphilus sp. nov., a rubber-degrading bacterium isolated from the soil of a botanical garden in Japan.</title>
        <authorList>
            <person name="Shunsuke S.S."/>
        </authorList>
    </citation>
    <scope>NUCLEOTIDE SEQUENCE [LARGE SCALE GENOMIC DNA]</scope>
    <source>
        <strain evidence="2 3">S-16</strain>
    </source>
</reference>
<accession>A0A3N7HMG0</accession>
<gene>
    <name evidence="2" type="ORF">DZC73_21155</name>
</gene>
<dbReference type="InterPro" id="IPR027843">
    <property type="entry name" value="DUF4440"/>
</dbReference>
<evidence type="ECO:0000259" key="1">
    <source>
        <dbReference type="Pfam" id="PF14534"/>
    </source>
</evidence>
<dbReference type="InterPro" id="IPR032710">
    <property type="entry name" value="NTF2-like_dom_sf"/>
</dbReference>
<dbReference type="OrthoDB" id="121974at2"/>
<keyword evidence="3" id="KW-1185">Reference proteome</keyword>
<evidence type="ECO:0000313" key="2">
    <source>
        <dbReference type="EMBL" id="RQP22803.1"/>
    </source>
</evidence>
<comment type="caution">
    <text evidence="2">The sequence shown here is derived from an EMBL/GenBank/DDBJ whole genome shotgun (WGS) entry which is preliminary data.</text>
</comment>
<name>A0A3N7HMG0_9BURK</name>
<sequence>MQAASKNIIDLERKFWQSMVDEDTDTALAMLDEPSLMVSSHGAMQFDHDKYRQMAEHGTMVIKSFELSDMNVVFPTEQTAVLTYHVKQALAERGKSKLTHQEMADSSVWMHKGGKWVCVMHTETPVDTTSH</sequence>
<reference evidence="2 3" key="1">
    <citation type="submission" date="2018-08" db="EMBL/GenBank/DDBJ databases">
        <authorList>
            <person name="Khan S.A."/>
            <person name="Jeon C.O."/>
            <person name="Chun B.H."/>
            <person name="Jeong S.E."/>
        </authorList>
    </citation>
    <scope>NUCLEOTIDE SEQUENCE [LARGE SCALE GENOMIC DNA]</scope>
    <source>
        <strain evidence="2 3">S-16</strain>
    </source>
</reference>
<proteinExistence type="predicted"/>
<dbReference type="AlphaFoldDB" id="A0A3N7HMG0"/>